<keyword evidence="1" id="KW-1133">Transmembrane helix</keyword>
<feature type="transmembrane region" description="Helical" evidence="1">
    <location>
        <begin position="35"/>
        <end position="56"/>
    </location>
</feature>
<keyword evidence="3" id="KW-1185">Reference proteome</keyword>
<dbReference type="Proteomes" id="UP001589810">
    <property type="component" value="Unassembled WGS sequence"/>
</dbReference>
<keyword evidence="1" id="KW-0812">Transmembrane</keyword>
<evidence type="ECO:0000313" key="2">
    <source>
        <dbReference type="EMBL" id="MFC0541644.1"/>
    </source>
</evidence>
<dbReference type="EMBL" id="JBHLUD010000002">
    <property type="protein sequence ID" value="MFC0541644.1"/>
    <property type="molecule type" value="Genomic_DNA"/>
</dbReference>
<accession>A0ABV6MMW5</accession>
<sequence>MSSFEDTLWQDLMQQHGQELAAGNHIRPPQRRRPLVAAAALAVVGTGAVGLATGMLGGTPAYAVTEHPNGTVTVTLKEIAAADQTNAELRRRGIPIRVMPYAPDCANTKSYTVDESAPETALGDNNGAAGLTLDTTTVPPGDYAVITALSDADGKIAVMMSGGRPAKGEVPSCLRGDIAGLGVYHAPSPTR</sequence>
<gene>
    <name evidence="2" type="ORF">ACFFH7_09135</name>
</gene>
<proteinExistence type="predicted"/>
<comment type="caution">
    <text evidence="2">The sequence shown here is derived from an EMBL/GenBank/DDBJ whole genome shotgun (WGS) entry which is preliminary data.</text>
</comment>
<organism evidence="2 3">
    <name type="scientific">Kutzneria chonburiensis</name>
    <dbReference type="NCBI Taxonomy" id="1483604"/>
    <lineage>
        <taxon>Bacteria</taxon>
        <taxon>Bacillati</taxon>
        <taxon>Actinomycetota</taxon>
        <taxon>Actinomycetes</taxon>
        <taxon>Pseudonocardiales</taxon>
        <taxon>Pseudonocardiaceae</taxon>
        <taxon>Kutzneria</taxon>
    </lineage>
</organism>
<protein>
    <submittedName>
        <fullName evidence="2">Uncharacterized protein</fullName>
    </submittedName>
</protein>
<name>A0ABV6MMW5_9PSEU</name>
<dbReference type="RefSeq" id="WP_273942326.1">
    <property type="nucleotide sequence ID" value="NZ_CP097263.1"/>
</dbReference>
<keyword evidence="1" id="KW-0472">Membrane</keyword>
<reference evidence="2 3" key="1">
    <citation type="submission" date="2024-09" db="EMBL/GenBank/DDBJ databases">
        <authorList>
            <person name="Sun Q."/>
            <person name="Mori K."/>
        </authorList>
    </citation>
    <scope>NUCLEOTIDE SEQUENCE [LARGE SCALE GENOMIC DNA]</scope>
    <source>
        <strain evidence="2 3">TBRC 1432</strain>
    </source>
</reference>
<evidence type="ECO:0000256" key="1">
    <source>
        <dbReference type="SAM" id="Phobius"/>
    </source>
</evidence>
<evidence type="ECO:0000313" key="3">
    <source>
        <dbReference type="Proteomes" id="UP001589810"/>
    </source>
</evidence>